<proteinExistence type="predicted"/>
<dbReference type="InterPro" id="IPR049449">
    <property type="entry name" value="TesB_ACOT8-like_N"/>
</dbReference>
<dbReference type="Pfam" id="PF20789">
    <property type="entry name" value="4HBT_3C"/>
    <property type="match status" value="1"/>
</dbReference>
<dbReference type="AlphaFoldDB" id="A0A848HH17"/>
<keyword evidence="4" id="KW-1185">Reference proteome</keyword>
<feature type="domain" description="Acyl-CoA thioesterase-like N-terminal HotDog" evidence="1">
    <location>
        <begin position="28"/>
        <end position="108"/>
    </location>
</feature>
<dbReference type="InterPro" id="IPR042171">
    <property type="entry name" value="Acyl-CoA_hotdog"/>
</dbReference>
<dbReference type="PANTHER" id="PTHR38110">
    <property type="entry name" value="CHROMOSOME 23, WHOLE GENOME SHOTGUN SEQUENCE"/>
    <property type="match status" value="1"/>
</dbReference>
<evidence type="ECO:0000259" key="1">
    <source>
        <dbReference type="Pfam" id="PF13622"/>
    </source>
</evidence>
<dbReference type="InterPro" id="IPR049450">
    <property type="entry name" value="ACOT8-like_C"/>
</dbReference>
<organism evidence="3 4">
    <name type="scientific">Ramlibacter agri</name>
    <dbReference type="NCBI Taxonomy" id="2728837"/>
    <lineage>
        <taxon>Bacteria</taxon>
        <taxon>Pseudomonadati</taxon>
        <taxon>Pseudomonadota</taxon>
        <taxon>Betaproteobacteria</taxon>
        <taxon>Burkholderiales</taxon>
        <taxon>Comamonadaceae</taxon>
        <taxon>Ramlibacter</taxon>
    </lineage>
</organism>
<name>A0A848HH17_9BURK</name>
<accession>A0A848HH17</accession>
<dbReference type="Gene3D" id="2.40.160.210">
    <property type="entry name" value="Acyl-CoA thioesterase, double hotdog domain"/>
    <property type="match status" value="1"/>
</dbReference>
<evidence type="ECO:0000313" key="4">
    <source>
        <dbReference type="Proteomes" id="UP000541185"/>
    </source>
</evidence>
<feature type="domain" description="Acyl-CoA thioesterase-like C-terminal" evidence="2">
    <location>
        <begin position="132"/>
        <end position="266"/>
    </location>
</feature>
<dbReference type="EMBL" id="JABBFX010000003">
    <property type="protein sequence ID" value="NML47823.1"/>
    <property type="molecule type" value="Genomic_DNA"/>
</dbReference>
<dbReference type="SUPFAM" id="SSF54637">
    <property type="entry name" value="Thioesterase/thiol ester dehydrase-isomerase"/>
    <property type="match status" value="2"/>
</dbReference>
<evidence type="ECO:0000259" key="2">
    <source>
        <dbReference type="Pfam" id="PF20789"/>
    </source>
</evidence>
<dbReference type="Proteomes" id="UP000541185">
    <property type="component" value="Unassembled WGS sequence"/>
</dbReference>
<dbReference type="PANTHER" id="PTHR38110:SF1">
    <property type="entry name" value="THIOESTERASE DOMAIN-CONTAINING PROTEIN"/>
    <property type="match status" value="1"/>
</dbReference>
<protein>
    <submittedName>
        <fullName evidence="3">Thioesterase family protein</fullName>
    </submittedName>
</protein>
<gene>
    <name evidence="3" type="ORF">HHL11_29005</name>
</gene>
<dbReference type="InterPro" id="IPR029069">
    <property type="entry name" value="HotDog_dom_sf"/>
</dbReference>
<dbReference type="InterPro" id="IPR052389">
    <property type="entry name" value="Sec_Metab_Biosynth-Assoc"/>
</dbReference>
<dbReference type="Pfam" id="PF13622">
    <property type="entry name" value="4HBT_3"/>
    <property type="match status" value="1"/>
</dbReference>
<evidence type="ECO:0000313" key="3">
    <source>
        <dbReference type="EMBL" id="NML47823.1"/>
    </source>
</evidence>
<comment type="caution">
    <text evidence="3">The sequence shown here is derived from an EMBL/GenBank/DDBJ whole genome shotgun (WGS) entry which is preliminary data.</text>
</comment>
<sequence>MSEAPHPFDTAIALQAEGGAFHGSTSPAYANMIGPYGGITAAQALAAILQHPDRLGEPIAFTINFAAALADGAFEIRPRAARTNRSTQHWTLEIVQGDGVVATATAVTATRRETWSGHEAEMPEVPRPLDVPRTPRRGVEWLNRYDMRFLAGFIPRDWKGQETDDSLTRLWVRDDPPRPLDFASLTAAADVFFPRVWLRRATFTPIGTVSMSVYFHATSEQLQATGDGWLLVQAKGQGFGGGYFDHSGQLWNEAGELLATTHQVVYFKE</sequence>
<dbReference type="RefSeq" id="WP_169422081.1">
    <property type="nucleotide sequence ID" value="NZ_JABBFX010000003.1"/>
</dbReference>
<reference evidence="3 4" key="1">
    <citation type="submission" date="2020-04" db="EMBL/GenBank/DDBJ databases">
        <title>Ramlibacter sp. G-1-2-2 isolated from soil.</title>
        <authorList>
            <person name="Dahal R.H."/>
        </authorList>
    </citation>
    <scope>NUCLEOTIDE SEQUENCE [LARGE SCALE GENOMIC DNA]</scope>
    <source>
        <strain evidence="3 4">G-1-2-2</strain>
    </source>
</reference>